<keyword evidence="4" id="KW-0732">Signal</keyword>
<dbReference type="InterPro" id="IPR002168">
    <property type="entry name" value="Lipase_GDXG_HIS_AS"/>
</dbReference>
<dbReference type="EMBL" id="MU004238">
    <property type="protein sequence ID" value="KAF2667130.1"/>
    <property type="molecule type" value="Genomic_DNA"/>
</dbReference>
<name>A0A6A6U5D9_9PEZI</name>
<dbReference type="Gene3D" id="3.40.50.1820">
    <property type="entry name" value="alpha/beta hydrolase"/>
    <property type="match status" value="1"/>
</dbReference>
<dbReference type="InterPro" id="IPR019826">
    <property type="entry name" value="Carboxylesterase_B_AS"/>
</dbReference>
<evidence type="ECO:0000313" key="6">
    <source>
        <dbReference type="EMBL" id="KAF2667130.1"/>
    </source>
</evidence>
<keyword evidence="7" id="KW-1185">Reference proteome</keyword>
<evidence type="ECO:0000256" key="2">
    <source>
        <dbReference type="ARBA" id="ARBA00010515"/>
    </source>
</evidence>
<evidence type="ECO:0000256" key="1">
    <source>
        <dbReference type="ARBA" id="ARBA00005964"/>
    </source>
</evidence>
<dbReference type="PROSITE" id="PS01173">
    <property type="entry name" value="LIPASE_GDXG_HIS"/>
    <property type="match status" value="1"/>
</dbReference>
<feature type="domain" description="Carboxylesterase type B" evidence="5">
    <location>
        <begin position="24"/>
        <end position="365"/>
    </location>
</feature>
<evidence type="ECO:0000259" key="5">
    <source>
        <dbReference type="Pfam" id="PF00135"/>
    </source>
</evidence>
<dbReference type="PANTHER" id="PTHR11559">
    <property type="entry name" value="CARBOXYLESTERASE"/>
    <property type="match status" value="1"/>
</dbReference>
<sequence>MQIVLLLAAAIACVNAAPAWTIGQEVKTSSGAVKGRAATRPGFSDVSEYVGIPYAAPPVGDLRWMPPKSFTAAGPIDATKWKDDCSVGLSSGGTASGGIGSSPLLAAYGGGMGGGNHTFSEDCLGLNIWTKPQTGEKAKAVLLWVHGGAFSTGTPHATYMDGSRFAEEQDVILVSISYRINIMGFPDAPGIPAQNLGLHDLRLALEWVRDNIANFGGDPKRITIFGESAGGAAVDLYSYGWAGAKDPIINGIIAQSGSAGTRAGGQAKVPNKAWYDVSQKIGCGGLEAGEKTVACMRGKSAVDIEKIIGSMSAGMGLGASPFGPVSDGKTVFADVADRGAKGNFIKVPLVIGNTDHEAGLTDAFMAAAGVKAPAGAAPKSGPGSNLPPGVAEMLPKDLTPRQIADSMSSCASAKASEYRVKAGVPAWRFRYMGVWDNTNVGPDAGAYHSSDVPFVFGTTELRSDKIKDSPEEAKAVKATMTAWATFAKDPVNGLVGLGWPKYDAANTLVRIAYNNQSALNVAPAATYDVVCKAINSIAGS</sequence>
<keyword evidence="3 4" id="KW-0378">Hydrolase</keyword>
<dbReference type="InterPro" id="IPR002018">
    <property type="entry name" value="CarbesteraseB"/>
</dbReference>
<comment type="similarity">
    <text evidence="1 4">Belongs to the type-B carboxylesterase/lipase family.</text>
</comment>
<dbReference type="EC" id="3.1.1.-" evidence="4"/>
<dbReference type="Pfam" id="PF00135">
    <property type="entry name" value="COesterase"/>
    <property type="match status" value="2"/>
</dbReference>
<gene>
    <name evidence="6" type="ORF">BT63DRAFT_330339</name>
</gene>
<dbReference type="Proteomes" id="UP000799302">
    <property type="component" value="Unassembled WGS sequence"/>
</dbReference>
<evidence type="ECO:0000256" key="4">
    <source>
        <dbReference type="RuleBase" id="RU361235"/>
    </source>
</evidence>
<comment type="similarity">
    <text evidence="2">Belongs to the 'GDXG' lipolytic enzyme family.</text>
</comment>
<protein>
    <recommendedName>
        <fullName evidence="4">Carboxylic ester hydrolase</fullName>
        <ecNumber evidence="4">3.1.1.-</ecNumber>
    </recommendedName>
</protein>
<evidence type="ECO:0000256" key="3">
    <source>
        <dbReference type="ARBA" id="ARBA00022801"/>
    </source>
</evidence>
<organism evidence="6 7">
    <name type="scientific">Microthyrium microscopicum</name>
    <dbReference type="NCBI Taxonomy" id="703497"/>
    <lineage>
        <taxon>Eukaryota</taxon>
        <taxon>Fungi</taxon>
        <taxon>Dikarya</taxon>
        <taxon>Ascomycota</taxon>
        <taxon>Pezizomycotina</taxon>
        <taxon>Dothideomycetes</taxon>
        <taxon>Dothideomycetes incertae sedis</taxon>
        <taxon>Microthyriales</taxon>
        <taxon>Microthyriaceae</taxon>
        <taxon>Microthyrium</taxon>
    </lineage>
</organism>
<reference evidence="6" key="1">
    <citation type="journal article" date="2020" name="Stud. Mycol.">
        <title>101 Dothideomycetes genomes: a test case for predicting lifestyles and emergence of pathogens.</title>
        <authorList>
            <person name="Haridas S."/>
            <person name="Albert R."/>
            <person name="Binder M."/>
            <person name="Bloem J."/>
            <person name="Labutti K."/>
            <person name="Salamov A."/>
            <person name="Andreopoulos B."/>
            <person name="Baker S."/>
            <person name="Barry K."/>
            <person name="Bills G."/>
            <person name="Bluhm B."/>
            <person name="Cannon C."/>
            <person name="Castanera R."/>
            <person name="Culley D."/>
            <person name="Daum C."/>
            <person name="Ezra D."/>
            <person name="Gonzalez J."/>
            <person name="Henrissat B."/>
            <person name="Kuo A."/>
            <person name="Liang C."/>
            <person name="Lipzen A."/>
            <person name="Lutzoni F."/>
            <person name="Magnuson J."/>
            <person name="Mondo S."/>
            <person name="Nolan M."/>
            <person name="Ohm R."/>
            <person name="Pangilinan J."/>
            <person name="Park H.-J."/>
            <person name="Ramirez L."/>
            <person name="Alfaro M."/>
            <person name="Sun H."/>
            <person name="Tritt A."/>
            <person name="Yoshinaga Y."/>
            <person name="Zwiers L.-H."/>
            <person name="Turgeon B."/>
            <person name="Goodwin S."/>
            <person name="Spatafora J."/>
            <person name="Crous P."/>
            <person name="Grigoriev I."/>
        </authorList>
    </citation>
    <scope>NUCLEOTIDE SEQUENCE</scope>
    <source>
        <strain evidence="6">CBS 115976</strain>
    </source>
</reference>
<feature type="signal peptide" evidence="4">
    <location>
        <begin position="1"/>
        <end position="16"/>
    </location>
</feature>
<dbReference type="PROSITE" id="PS00122">
    <property type="entry name" value="CARBOXYLESTERASE_B_1"/>
    <property type="match status" value="1"/>
</dbReference>
<accession>A0A6A6U5D9</accession>
<feature type="chain" id="PRO_5025717316" description="Carboxylic ester hydrolase" evidence="4">
    <location>
        <begin position="17"/>
        <end position="540"/>
    </location>
</feature>
<dbReference type="AlphaFoldDB" id="A0A6A6U5D9"/>
<evidence type="ECO:0000313" key="7">
    <source>
        <dbReference type="Proteomes" id="UP000799302"/>
    </source>
</evidence>
<dbReference type="SUPFAM" id="SSF53474">
    <property type="entry name" value="alpha/beta-Hydrolases"/>
    <property type="match status" value="1"/>
</dbReference>
<feature type="domain" description="Carboxylesterase type B" evidence="5">
    <location>
        <begin position="405"/>
        <end position="516"/>
    </location>
</feature>
<dbReference type="OrthoDB" id="408631at2759"/>
<dbReference type="InterPro" id="IPR029058">
    <property type="entry name" value="AB_hydrolase_fold"/>
</dbReference>
<dbReference type="GO" id="GO:0016787">
    <property type="term" value="F:hydrolase activity"/>
    <property type="evidence" value="ECO:0007669"/>
    <property type="project" value="UniProtKB-KW"/>
</dbReference>
<dbReference type="InterPro" id="IPR050309">
    <property type="entry name" value="Type-B_Carboxylest/Lipase"/>
</dbReference>
<proteinExistence type="inferred from homology"/>